<evidence type="ECO:0000259" key="6">
    <source>
        <dbReference type="PROSITE" id="PS50850"/>
    </source>
</evidence>
<dbReference type="Gene3D" id="1.20.1720.10">
    <property type="entry name" value="Multidrug resistance protein D"/>
    <property type="match status" value="1"/>
</dbReference>
<feature type="transmembrane region" description="Helical" evidence="5">
    <location>
        <begin position="310"/>
        <end position="330"/>
    </location>
</feature>
<dbReference type="PANTHER" id="PTHR42718">
    <property type="entry name" value="MAJOR FACILITATOR SUPERFAMILY MULTIDRUG TRANSPORTER MFSC"/>
    <property type="match status" value="1"/>
</dbReference>
<feature type="transmembrane region" description="Helical" evidence="5">
    <location>
        <begin position="383"/>
        <end position="400"/>
    </location>
</feature>
<feature type="transmembrane region" description="Helical" evidence="5">
    <location>
        <begin position="91"/>
        <end position="109"/>
    </location>
</feature>
<feature type="transmembrane region" description="Helical" evidence="5">
    <location>
        <begin position="60"/>
        <end position="85"/>
    </location>
</feature>
<feature type="transmembrane region" description="Helical" evidence="5">
    <location>
        <begin position="406"/>
        <end position="426"/>
    </location>
</feature>
<keyword evidence="4 5" id="KW-0472">Membrane</keyword>
<comment type="subcellular location">
    <subcellularLocation>
        <location evidence="1">Cell membrane</location>
        <topology evidence="1">Multi-pass membrane protein</topology>
    </subcellularLocation>
</comment>
<keyword evidence="3 5" id="KW-1133">Transmembrane helix</keyword>
<evidence type="ECO:0000256" key="1">
    <source>
        <dbReference type="ARBA" id="ARBA00004651"/>
    </source>
</evidence>
<feature type="transmembrane region" description="Helical" evidence="5">
    <location>
        <begin position="180"/>
        <end position="197"/>
    </location>
</feature>
<evidence type="ECO:0000256" key="4">
    <source>
        <dbReference type="ARBA" id="ARBA00023136"/>
    </source>
</evidence>
<protein>
    <submittedName>
        <fullName evidence="7">MFS transporter</fullName>
    </submittedName>
</protein>
<evidence type="ECO:0000256" key="3">
    <source>
        <dbReference type="ARBA" id="ARBA00022989"/>
    </source>
</evidence>
<keyword evidence="8" id="KW-1185">Reference proteome</keyword>
<evidence type="ECO:0000256" key="2">
    <source>
        <dbReference type="ARBA" id="ARBA00022692"/>
    </source>
</evidence>
<feature type="transmembrane region" description="Helical" evidence="5">
    <location>
        <begin position="148"/>
        <end position="168"/>
    </location>
</feature>
<dbReference type="InterPro" id="IPR020846">
    <property type="entry name" value="MFS_dom"/>
</dbReference>
<evidence type="ECO:0000313" key="8">
    <source>
        <dbReference type="Proteomes" id="UP000636793"/>
    </source>
</evidence>
<dbReference type="AlphaFoldDB" id="A0A916TE46"/>
<evidence type="ECO:0000313" key="7">
    <source>
        <dbReference type="EMBL" id="GGB41056.1"/>
    </source>
</evidence>
<dbReference type="InterPro" id="IPR036259">
    <property type="entry name" value="MFS_trans_sf"/>
</dbReference>
<dbReference type="EMBL" id="BMHI01000005">
    <property type="protein sequence ID" value="GGB41056.1"/>
    <property type="molecule type" value="Genomic_DNA"/>
</dbReference>
<dbReference type="Proteomes" id="UP000636793">
    <property type="component" value="Unassembled WGS sequence"/>
</dbReference>
<feature type="transmembrane region" description="Helical" evidence="5">
    <location>
        <begin position="350"/>
        <end position="371"/>
    </location>
</feature>
<sequence length="431" mass="43419">MFLVLLDVSIVNVALPSIERGLSGGTAGAQAVVDSYTVPLAALLLTAGTISDRWGARRSFAAGLLAFGVGSIGCAAAITLPMLVIGRVVQGFGAAAMLPASLSLIAAIWDDAEGRARAIAIWSGVSGSAVAIGPLVGGALIGLGGWRLIFLINLPVVLAAVVGARALPTGERKERPLDRFGAVTSIVCLASAIAGLIEVGRAGLTPIGLVLIGAALLALLAFVAGQRRARAPMVPREMWRNAALVRSCAGSLGMNLVGNGSLLVLAFLFQVLQGRGALAAGLATLPMFAPLTLVPLIGRRWMVRVSPHRLIRGGFAVGVVGQVALAVAVWRSPHALPPLVPGMLLAGTALGMLVMPLVATAVAAAPSYSGLVGGLNNAARQTGTSFGVALFGAIAGPVAVGSSTARMAWCFVVGAGIWVVGGLTAAGTPRR</sequence>
<dbReference type="GO" id="GO:0022857">
    <property type="term" value="F:transmembrane transporter activity"/>
    <property type="evidence" value="ECO:0007669"/>
    <property type="project" value="InterPro"/>
</dbReference>
<dbReference type="PROSITE" id="PS50850">
    <property type="entry name" value="MFS"/>
    <property type="match status" value="1"/>
</dbReference>
<dbReference type="Pfam" id="PF07690">
    <property type="entry name" value="MFS_1"/>
    <property type="match status" value="1"/>
</dbReference>
<feature type="transmembrane region" description="Helical" evidence="5">
    <location>
        <begin position="277"/>
        <end position="298"/>
    </location>
</feature>
<feature type="transmembrane region" description="Helical" evidence="5">
    <location>
        <begin position="244"/>
        <end position="271"/>
    </location>
</feature>
<feature type="domain" description="Major facilitator superfamily (MFS) profile" evidence="6">
    <location>
        <begin position="1"/>
        <end position="431"/>
    </location>
</feature>
<organism evidence="7 8">
    <name type="scientific">Flexivirga endophytica</name>
    <dbReference type="NCBI Taxonomy" id="1849103"/>
    <lineage>
        <taxon>Bacteria</taxon>
        <taxon>Bacillati</taxon>
        <taxon>Actinomycetota</taxon>
        <taxon>Actinomycetes</taxon>
        <taxon>Micrococcales</taxon>
        <taxon>Dermacoccaceae</taxon>
        <taxon>Flexivirga</taxon>
    </lineage>
</organism>
<comment type="caution">
    <text evidence="7">The sequence shown here is derived from an EMBL/GenBank/DDBJ whole genome shotgun (WGS) entry which is preliminary data.</text>
</comment>
<keyword evidence="2 5" id="KW-0812">Transmembrane</keyword>
<feature type="transmembrane region" description="Helical" evidence="5">
    <location>
        <begin position="121"/>
        <end position="142"/>
    </location>
</feature>
<dbReference type="SUPFAM" id="SSF103473">
    <property type="entry name" value="MFS general substrate transporter"/>
    <property type="match status" value="1"/>
</dbReference>
<reference evidence="7" key="2">
    <citation type="submission" date="2020-09" db="EMBL/GenBank/DDBJ databases">
        <authorList>
            <person name="Sun Q."/>
            <person name="Zhou Y."/>
        </authorList>
    </citation>
    <scope>NUCLEOTIDE SEQUENCE</scope>
    <source>
        <strain evidence="7">CGMCC 1.15085</strain>
    </source>
</reference>
<reference evidence="7" key="1">
    <citation type="journal article" date="2014" name="Int. J. Syst. Evol. Microbiol.">
        <title>Complete genome sequence of Corynebacterium casei LMG S-19264T (=DSM 44701T), isolated from a smear-ripened cheese.</title>
        <authorList>
            <consortium name="US DOE Joint Genome Institute (JGI-PGF)"/>
            <person name="Walter F."/>
            <person name="Albersmeier A."/>
            <person name="Kalinowski J."/>
            <person name="Ruckert C."/>
        </authorList>
    </citation>
    <scope>NUCLEOTIDE SEQUENCE</scope>
    <source>
        <strain evidence="7">CGMCC 1.15085</strain>
    </source>
</reference>
<evidence type="ECO:0000256" key="5">
    <source>
        <dbReference type="SAM" id="Phobius"/>
    </source>
</evidence>
<gene>
    <name evidence="7" type="primary">mmr</name>
    <name evidence="7" type="ORF">GCM10011492_34890</name>
</gene>
<proteinExistence type="predicted"/>
<dbReference type="PANTHER" id="PTHR42718:SF49">
    <property type="entry name" value="EXPORT PROTEIN"/>
    <property type="match status" value="1"/>
</dbReference>
<dbReference type="CDD" id="cd17321">
    <property type="entry name" value="MFS_MMR_MDR_like"/>
    <property type="match status" value="1"/>
</dbReference>
<dbReference type="GO" id="GO:0005886">
    <property type="term" value="C:plasma membrane"/>
    <property type="evidence" value="ECO:0007669"/>
    <property type="project" value="UniProtKB-SubCell"/>
</dbReference>
<dbReference type="InterPro" id="IPR011701">
    <property type="entry name" value="MFS"/>
</dbReference>
<accession>A0A916TE46</accession>
<name>A0A916TE46_9MICO</name>
<dbReference type="Gene3D" id="1.20.1250.20">
    <property type="entry name" value="MFS general substrate transporter like domains"/>
    <property type="match status" value="1"/>
</dbReference>
<feature type="transmembrane region" description="Helical" evidence="5">
    <location>
        <begin position="203"/>
        <end position="223"/>
    </location>
</feature>